<dbReference type="PANTHER" id="PTHR22940:SF4">
    <property type="entry name" value="PROTEIN TIMELESS HOMOLOG"/>
    <property type="match status" value="1"/>
</dbReference>
<comment type="subcellular location">
    <subcellularLocation>
        <location evidence="1">Nucleus</location>
    </subcellularLocation>
</comment>
<dbReference type="PANTHER" id="PTHR22940">
    <property type="entry name" value="TIMEOUT/TIMELESS-2"/>
    <property type="match status" value="1"/>
</dbReference>
<dbReference type="InterPro" id="IPR007725">
    <property type="entry name" value="TIMELESS_C"/>
</dbReference>
<dbReference type="GO" id="GO:0043111">
    <property type="term" value="P:replication fork arrest"/>
    <property type="evidence" value="ECO:0007669"/>
    <property type="project" value="TreeGrafter"/>
</dbReference>
<evidence type="ECO:0000256" key="1">
    <source>
        <dbReference type="ARBA" id="ARBA00004123"/>
    </source>
</evidence>
<dbReference type="OMA" id="LTRNVAM"/>
<dbReference type="Proteomes" id="UP000494040">
    <property type="component" value="Unassembled WGS sequence"/>
</dbReference>
<feature type="compositionally biased region" description="Acidic residues" evidence="5">
    <location>
        <begin position="944"/>
        <end position="970"/>
    </location>
</feature>
<evidence type="ECO:0000259" key="6">
    <source>
        <dbReference type="Pfam" id="PF04821"/>
    </source>
</evidence>
<dbReference type="CTD" id="41615"/>
<keyword evidence="9" id="KW-1185">Reference proteome</keyword>
<proteinExistence type="inferred from homology"/>
<keyword evidence="4" id="KW-0131">Cell cycle</keyword>
<evidence type="ECO:0000256" key="3">
    <source>
        <dbReference type="ARBA" id="ARBA00023242"/>
    </source>
</evidence>
<feature type="compositionally biased region" description="Low complexity" evidence="5">
    <location>
        <begin position="1253"/>
        <end position="1269"/>
    </location>
</feature>
<evidence type="ECO:0000259" key="7">
    <source>
        <dbReference type="Pfam" id="PF05029"/>
    </source>
</evidence>
<organism evidence="8 9">
    <name type="scientific">Cimex lectularius</name>
    <name type="common">Bed bug</name>
    <name type="synonym">Acanthia lectularia</name>
    <dbReference type="NCBI Taxonomy" id="79782"/>
    <lineage>
        <taxon>Eukaryota</taxon>
        <taxon>Metazoa</taxon>
        <taxon>Ecdysozoa</taxon>
        <taxon>Arthropoda</taxon>
        <taxon>Hexapoda</taxon>
        <taxon>Insecta</taxon>
        <taxon>Pterygota</taxon>
        <taxon>Neoptera</taxon>
        <taxon>Paraneoptera</taxon>
        <taxon>Hemiptera</taxon>
        <taxon>Heteroptera</taxon>
        <taxon>Panheteroptera</taxon>
        <taxon>Cimicomorpha</taxon>
        <taxon>Cimicidae</taxon>
        <taxon>Cimex</taxon>
    </lineage>
</organism>
<dbReference type="Pfam" id="PF05029">
    <property type="entry name" value="TIMELESS_C"/>
    <property type="match status" value="1"/>
</dbReference>
<dbReference type="GO" id="GO:0003677">
    <property type="term" value="F:DNA binding"/>
    <property type="evidence" value="ECO:0007669"/>
    <property type="project" value="TreeGrafter"/>
</dbReference>
<evidence type="ECO:0000313" key="9">
    <source>
        <dbReference type="Proteomes" id="UP000494040"/>
    </source>
</evidence>
<feature type="region of interest" description="Disordered" evidence="5">
    <location>
        <begin position="1233"/>
        <end position="1287"/>
    </location>
</feature>
<dbReference type="GO" id="GO:0031298">
    <property type="term" value="C:replication fork protection complex"/>
    <property type="evidence" value="ECO:0007669"/>
    <property type="project" value="TreeGrafter"/>
</dbReference>
<dbReference type="Pfam" id="PF26019">
    <property type="entry name" value="HTH_TIMELESS"/>
    <property type="match status" value="2"/>
</dbReference>
<dbReference type="GeneID" id="106664907"/>
<dbReference type="EnsemblMetazoa" id="XM_014390981.2">
    <property type="protein sequence ID" value="XP_014246467.1"/>
    <property type="gene ID" value="LOC106664907"/>
</dbReference>
<name>A0A8I6RK18_CIMLE</name>
<feature type="region of interest" description="Disordered" evidence="5">
    <location>
        <begin position="936"/>
        <end position="971"/>
    </location>
</feature>
<dbReference type="InterPro" id="IPR006906">
    <property type="entry name" value="Timeless_N"/>
</dbReference>
<evidence type="ECO:0000256" key="5">
    <source>
        <dbReference type="SAM" id="MobiDB-lite"/>
    </source>
</evidence>
<dbReference type="InterPro" id="IPR044998">
    <property type="entry name" value="Timeless"/>
</dbReference>
<feature type="compositionally biased region" description="Polar residues" evidence="5">
    <location>
        <begin position="1234"/>
        <end position="1252"/>
    </location>
</feature>
<feature type="domain" description="Timeless C-terminal" evidence="7">
    <location>
        <begin position="991"/>
        <end position="1067"/>
    </location>
</feature>
<feature type="domain" description="Timeless N-terminal" evidence="6">
    <location>
        <begin position="26"/>
        <end position="288"/>
    </location>
</feature>
<dbReference type="GO" id="GO:0000076">
    <property type="term" value="P:DNA replication checkpoint signaling"/>
    <property type="evidence" value="ECO:0007669"/>
    <property type="project" value="TreeGrafter"/>
</dbReference>
<dbReference type="Pfam" id="PF04821">
    <property type="entry name" value="TIMELESS"/>
    <property type="match status" value="1"/>
</dbReference>
<dbReference type="KEGG" id="clec:106664907"/>
<dbReference type="OrthoDB" id="310853at2759"/>
<keyword evidence="3" id="KW-0539">Nucleus</keyword>
<evidence type="ECO:0000256" key="2">
    <source>
        <dbReference type="ARBA" id="ARBA00008174"/>
    </source>
</evidence>
<evidence type="ECO:0000256" key="4">
    <source>
        <dbReference type="ARBA" id="ARBA00023306"/>
    </source>
</evidence>
<accession>A0A8I6RK18</accession>
<dbReference type="GO" id="GO:0009649">
    <property type="term" value="P:entrainment of circadian clock"/>
    <property type="evidence" value="ECO:0007669"/>
    <property type="project" value="TreeGrafter"/>
</dbReference>
<dbReference type="GO" id="GO:0006281">
    <property type="term" value="P:DNA repair"/>
    <property type="evidence" value="ECO:0007669"/>
    <property type="project" value="TreeGrafter"/>
</dbReference>
<evidence type="ECO:0000313" key="8">
    <source>
        <dbReference type="EnsemblMetazoa" id="XP_014246467.1"/>
    </source>
</evidence>
<protein>
    <recommendedName>
        <fullName evidence="10">Timeout</fullName>
    </recommendedName>
</protein>
<dbReference type="RefSeq" id="XP_014246468.1">
    <property type="nucleotide sequence ID" value="XM_014390982.2"/>
</dbReference>
<dbReference type="RefSeq" id="XP_014246467.1">
    <property type="nucleotide sequence ID" value="XM_014390981.2"/>
</dbReference>
<dbReference type="GO" id="GO:0048511">
    <property type="term" value="P:rhythmic process"/>
    <property type="evidence" value="ECO:0007669"/>
    <property type="project" value="UniProtKB-KW"/>
</dbReference>
<comment type="similarity">
    <text evidence="2">Belongs to the timeless family.</text>
</comment>
<reference evidence="8" key="1">
    <citation type="submission" date="2022-01" db="UniProtKB">
        <authorList>
            <consortium name="EnsemblMetazoa"/>
        </authorList>
    </citation>
    <scope>IDENTIFICATION</scope>
</reference>
<evidence type="ECO:0008006" key="10">
    <source>
        <dbReference type="Google" id="ProtNLM"/>
    </source>
</evidence>
<sequence>MATISGYLSAELAATCNALGYYDGKKYHLEPHCRETLRDLIRYLKKDGESHEIRRYLGNAKLLKTDLLPIVQCHYKELDLFDVAIRLIVNLTNPALLVYNDVIPADKCEHNQYLELVSHLQFYKEAFNDYRVWSSFTDRLSTLLNKPSEERDDDDQRSIERILILIRNILHVPANTVSDWRPDNDASIHDQVLWALHQSGMIDILLYMSSSDKEVNFYMHLLEIICLMVREQPPALLANTTAQRSEDEKCRDEQELLQIRQTEIQEKLKKQKKYFGTRHSNFGGTFVVKNMKSTSDKDMIYHKRIQEAKYITFDQEKQKARIPKNKQPLRCNSTERRSALSVRLILKQFCIEILHAAYNPLMQHVRECLARGKTQDNDESYYLTALKFFMEFNRFYRFQVKFVSETMAVETFHFVQKCLETWYEIMTTDKKKIKLWSFRMHLALKAYKELLQNLMLMDKNEDSGVRESSKVIKSNIFYVVEYRELLLILANTYKKQNFSKQYLVDLIETIHIFLKLVCDFCKNKKIMVQKKQTKRKSKKNKKKSTPQLTANLEEIWEQNRSEILKTLSTEIDKVVIPFDATLEMDMEQQKFEAIKRINFLLKSGSFDEAIALFRASREVWPENETFGSENINQEEELMCLKEVFLADLGSDKTNLAEELEDESDEEENEVYPEVVEQNFEIMDLLKRFASPKIIHICCQLLSDFETNTNFTNWCIVRMLHRIAWDCKMHVLLFQASLFIKFQKILRANNPKYNELAKLAVFITRKFVQVAQKNQLVFAELLFLKTTKDAYEIEEGYGSSNKEKAKPKGFWEEHEEEELRTLSLEYDTKKPSEPMVDWIMDNMIRKDRSKKTVIKKLKEMFLLVDNKKKRNNKWTEELEQELTKLYNEFKDTEDPLVNISERLSEEKSHRVIVATLLRLGLIQDRKEIVKKRKKNKPKLINDSVPEQDLDTEIEDSSDDDEDEEEKEEEVIENAPKLASSIKNILQAVPENKFLIEGLKWISSCIDECLEDLDDKLDTDVPLLPLLQDSMLSIENVNFQNLLWSLNFQKPFQQQEVYWRIPSGWNMQDFNDRKALINYIAYNYESYLPSCAEEINSLILKITGEVQDVLVDDVKDKELDFDSLISKQCKDTLRRELNLSGSESESSYEKNVHKLKSSRFRKTSISSKSSDESDDEFLEHAEVFSVRKRILSDSSDDDCDPISLSKPIESEVENVFVQNSNDIVQNGACQEENNERINGSKASQESCESQPDTTSFSASRVLSSQSSDSNSQINLGKRDRIVSDDEADNDVQVKRKKRFVIESDDED</sequence>
<dbReference type="EnsemblMetazoa" id="XM_014390982.2">
    <property type="protein sequence ID" value="XP_014246468.1"/>
    <property type="gene ID" value="LOC106664907"/>
</dbReference>